<reference evidence="1 2" key="1">
    <citation type="submission" date="2024-09" db="EMBL/GenBank/DDBJ databases">
        <authorList>
            <person name="Sun Q."/>
            <person name="Mori K."/>
        </authorList>
    </citation>
    <scope>NUCLEOTIDE SEQUENCE [LARGE SCALE GENOMIC DNA]</scope>
    <source>
        <strain evidence="1 2">NCAIM B.02537</strain>
    </source>
</reference>
<name>A0ABV6PID1_9SPHN</name>
<sequence length="112" mass="11940">MNEGRTGCLKRRGFVRNPTKGNVSRAKKAVLATVLVIVFQGTEKVGIYDDQPAASAALWSFVDAHWDEAHHGPAPDTRSEAQLNLFFAGEGDSYVIAEADLGDAAQALGSPL</sequence>
<dbReference type="EMBL" id="JBHLTL010000005">
    <property type="protein sequence ID" value="MFC0589580.1"/>
    <property type="molecule type" value="Genomic_DNA"/>
</dbReference>
<proteinExistence type="predicted"/>
<keyword evidence="2" id="KW-1185">Reference proteome</keyword>
<protein>
    <submittedName>
        <fullName evidence="1">Uncharacterized protein</fullName>
    </submittedName>
</protein>
<gene>
    <name evidence="1" type="ORF">ACFFF7_09160</name>
</gene>
<accession>A0ABV6PID1</accession>
<comment type="caution">
    <text evidence="1">The sequence shown here is derived from an EMBL/GenBank/DDBJ whole genome shotgun (WGS) entry which is preliminary data.</text>
</comment>
<dbReference type="Proteomes" id="UP001589943">
    <property type="component" value="Unassembled WGS sequence"/>
</dbReference>
<organism evidence="1 2">
    <name type="scientific">Novosphingobium aquiterrae</name>
    <dbReference type="NCBI Taxonomy" id="624388"/>
    <lineage>
        <taxon>Bacteria</taxon>
        <taxon>Pseudomonadati</taxon>
        <taxon>Pseudomonadota</taxon>
        <taxon>Alphaproteobacteria</taxon>
        <taxon>Sphingomonadales</taxon>
        <taxon>Sphingomonadaceae</taxon>
        <taxon>Novosphingobium</taxon>
    </lineage>
</organism>
<evidence type="ECO:0000313" key="1">
    <source>
        <dbReference type="EMBL" id="MFC0589580.1"/>
    </source>
</evidence>
<evidence type="ECO:0000313" key="2">
    <source>
        <dbReference type="Proteomes" id="UP001589943"/>
    </source>
</evidence>
<dbReference type="RefSeq" id="WP_379481065.1">
    <property type="nucleotide sequence ID" value="NZ_JBHLTL010000005.1"/>
</dbReference>